<evidence type="ECO:0000313" key="2">
    <source>
        <dbReference type="EMBL" id="CAH3178255.1"/>
    </source>
</evidence>
<dbReference type="PANTHER" id="PTHR33845:SF1">
    <property type="entry name" value="C2H2-TYPE DOMAIN-CONTAINING PROTEIN"/>
    <property type="match status" value="1"/>
</dbReference>
<sequence>MSGTHSFNCLAPGSEADLWFATIKSMPFSQSKPDDITERLVEAYKLADNRHTRMQILSLFVNAFSKSQLMEIIPGISKRQIDDARRHADLRGPGKPSNAPEIIRVRLDATKTDHFLDFISSSSLLQDVSYGTKSLKLDSGEKLLIPAAIRTLIPSRIIKQYQSYCESVAFEPYSERTLFRILEACSASKQVSLQGLDYIATEGAEAFDQLKSIVNVLQDNGVDVTWANSIKQDLKAGKRYLKTDYKTHTGSKERCKDHCTTFSLSDPNNSDYSSSCNHEHELSCHECARLTCLVEKIDEKLNDKNVSLTGEQRARSQYDHKQATNSILLWKAHLLRTVVQEKAKQDVLTNLNKESTLLIMDWAMKFLPMKFRERMDDFYAMGERHGVEFKRYDFSDPQSGKDVCDRRIASMKTPMRRWVDEGHDITTAEEMKIALESHEGVRGCRFAVVEIDKSTQNSQVKKIPGISFLKNFMFFDDGIRAWKAYQIGEGHFYPFSFLTTNAQGATAIKVLNPTRMTEHKRATTNGDVNNHIAEHHLKTKHQIDWDSVTCITYSTDYYQRLTLESWFTNLEQTPLNRSQQLPAPIPHRKALFCGSSRAKHSLTIILCTLNPRDLKYPFTYTLSGRVVQYSALIQVVKVSEVLLTRSFSPLDFETAAEKPTEYFEPRKHHLFNIYQFRQLTQEKEESYDDFATRLKQAAGPCDFPRDWRDVEIQLQLIEKGKSRRVRRRLLSKPHTLTEALDFAGAQEMSDKQAERHEIDRQSHGTDTIPEETMKGKEDKGVLKAVLKDSDSSDAESLCGIEKLGRSNTIRAAGP</sequence>
<feature type="compositionally biased region" description="Basic and acidic residues" evidence="1">
    <location>
        <begin position="751"/>
        <end position="763"/>
    </location>
</feature>
<protein>
    <submittedName>
        <fullName evidence="2">Uncharacterized protein</fullName>
    </submittedName>
</protein>
<dbReference type="Proteomes" id="UP001159427">
    <property type="component" value="Unassembled WGS sequence"/>
</dbReference>
<dbReference type="EMBL" id="CALNXI010001847">
    <property type="protein sequence ID" value="CAH3178255.1"/>
    <property type="molecule type" value="Genomic_DNA"/>
</dbReference>
<evidence type="ECO:0000313" key="3">
    <source>
        <dbReference type="Proteomes" id="UP001159427"/>
    </source>
</evidence>
<keyword evidence="3" id="KW-1185">Reference proteome</keyword>
<gene>
    <name evidence="2" type="ORF">PEVE_00011660</name>
</gene>
<reference evidence="2 3" key="1">
    <citation type="submission" date="2022-05" db="EMBL/GenBank/DDBJ databases">
        <authorList>
            <consortium name="Genoscope - CEA"/>
            <person name="William W."/>
        </authorList>
    </citation>
    <scope>NUCLEOTIDE SEQUENCE [LARGE SCALE GENOMIC DNA]</scope>
</reference>
<proteinExistence type="predicted"/>
<dbReference type="PANTHER" id="PTHR33845">
    <property type="entry name" value="C2H2-TYPE DOMAIN-CONTAINING PROTEIN"/>
    <property type="match status" value="1"/>
</dbReference>
<name>A0ABN8RFS5_9CNID</name>
<accession>A0ABN8RFS5</accession>
<feature type="region of interest" description="Disordered" evidence="1">
    <location>
        <begin position="751"/>
        <end position="779"/>
    </location>
</feature>
<comment type="caution">
    <text evidence="2">The sequence shown here is derived from an EMBL/GenBank/DDBJ whole genome shotgun (WGS) entry which is preliminary data.</text>
</comment>
<evidence type="ECO:0000256" key="1">
    <source>
        <dbReference type="SAM" id="MobiDB-lite"/>
    </source>
</evidence>
<organism evidence="2 3">
    <name type="scientific">Porites evermanni</name>
    <dbReference type="NCBI Taxonomy" id="104178"/>
    <lineage>
        <taxon>Eukaryota</taxon>
        <taxon>Metazoa</taxon>
        <taxon>Cnidaria</taxon>
        <taxon>Anthozoa</taxon>
        <taxon>Hexacorallia</taxon>
        <taxon>Scleractinia</taxon>
        <taxon>Fungiina</taxon>
        <taxon>Poritidae</taxon>
        <taxon>Porites</taxon>
    </lineage>
</organism>